<evidence type="ECO:0000256" key="1">
    <source>
        <dbReference type="SAM" id="Phobius"/>
    </source>
</evidence>
<feature type="transmembrane region" description="Helical" evidence="1">
    <location>
        <begin position="300"/>
        <end position="320"/>
    </location>
</feature>
<protein>
    <recommendedName>
        <fullName evidence="3">Glycosyltransferase RgtA/B/C/D-like domain-containing protein</fullName>
    </recommendedName>
</protein>
<gene>
    <name evidence="2" type="ORF">ENW83_04225</name>
</gene>
<accession>A0A7J3SM95</accession>
<feature type="transmembrane region" description="Helical" evidence="1">
    <location>
        <begin position="92"/>
        <end position="110"/>
    </location>
</feature>
<proteinExistence type="predicted"/>
<dbReference type="EMBL" id="DTLS01000122">
    <property type="protein sequence ID" value="HGZ60395.1"/>
    <property type="molecule type" value="Genomic_DNA"/>
</dbReference>
<reference evidence="2" key="1">
    <citation type="journal article" date="2020" name="mSystems">
        <title>Genome- and Community-Level Interaction Insights into Carbon Utilization and Element Cycling Functions of Hydrothermarchaeota in Hydrothermal Sediment.</title>
        <authorList>
            <person name="Zhou Z."/>
            <person name="Liu Y."/>
            <person name="Xu W."/>
            <person name="Pan J."/>
            <person name="Luo Z.H."/>
            <person name="Li M."/>
        </authorList>
    </citation>
    <scope>NUCLEOTIDE SEQUENCE [LARGE SCALE GENOMIC DNA]</scope>
    <source>
        <strain evidence="2">SpSt-885</strain>
    </source>
</reference>
<feature type="transmembrane region" description="Helical" evidence="1">
    <location>
        <begin position="181"/>
        <end position="200"/>
    </location>
</feature>
<keyword evidence="1" id="KW-0472">Membrane</keyword>
<feature type="transmembrane region" description="Helical" evidence="1">
    <location>
        <begin position="327"/>
        <end position="345"/>
    </location>
</feature>
<evidence type="ECO:0000313" key="2">
    <source>
        <dbReference type="EMBL" id="HGZ60395.1"/>
    </source>
</evidence>
<feature type="transmembrane region" description="Helical" evidence="1">
    <location>
        <begin position="238"/>
        <end position="260"/>
    </location>
</feature>
<feature type="transmembrane region" description="Helical" evidence="1">
    <location>
        <begin position="357"/>
        <end position="377"/>
    </location>
</feature>
<comment type="caution">
    <text evidence="2">The sequence shown here is derived from an EMBL/GenBank/DDBJ whole genome shotgun (WGS) entry which is preliminary data.</text>
</comment>
<feature type="transmembrane region" description="Helical" evidence="1">
    <location>
        <begin position="116"/>
        <end position="136"/>
    </location>
</feature>
<feature type="transmembrane region" description="Helical" evidence="1">
    <location>
        <begin position="207"/>
        <end position="226"/>
    </location>
</feature>
<keyword evidence="1" id="KW-0812">Transmembrane</keyword>
<sequence>MKKVETVLVAFIISTFALVRASPLMKNGFSLSIDAMGLYRDATVLISSSPVSLFSEKFDNYNNFWPGASISASVLSVIGGFDVLLSGSILPIASFIGFALILSAISYILYKKFNLIAIVMIVGSTTSMILLSEGLIKEGIAYPLYALALYSILNKRSKFSNYVVAFLSSSALAFTHHLTTLVFVSNAWGLFIGTLVLLILQIPVSPWHFLPYLSIALFPSILQYFLLGRFSLLSAVNFYLVVSLAIWISLLSLIAAIAFAKFNEDIELVRKLKLASISILPISLLCIRLSNLLGFADIGWTWYAIALSFSMLFLAAVFSYSQRLDDFIPWLLESSVGAIMAFSLYEDLPMKADLLGRLSTFLIPPLAISLTGFSPNTEKSSYFEFNKIKADKEKGNRILLIVGAYALIMAVTFSAVQIGLAQSPGGLWLINDGEFIIGKQLCNLGLQSVSSDIKMGYLLGSYFGLETSVYGSGNERAILLSNYMFTKGMLLSSGEIRKIEYNDIEKLFSSHSAVFSSNEVRLFVG</sequence>
<feature type="transmembrane region" description="Helical" evidence="1">
    <location>
        <begin position="272"/>
        <end position="294"/>
    </location>
</feature>
<name>A0A7J3SM95_9CREN</name>
<keyword evidence="1" id="KW-1133">Transmembrane helix</keyword>
<organism evidence="2">
    <name type="scientific">Fervidicoccus fontis</name>
    <dbReference type="NCBI Taxonomy" id="683846"/>
    <lineage>
        <taxon>Archaea</taxon>
        <taxon>Thermoproteota</taxon>
        <taxon>Thermoprotei</taxon>
        <taxon>Fervidicoccales</taxon>
        <taxon>Fervidicoccaceae</taxon>
        <taxon>Fervidicoccus</taxon>
    </lineage>
</organism>
<dbReference type="AlphaFoldDB" id="A0A7J3SM95"/>
<feature type="transmembrane region" description="Helical" evidence="1">
    <location>
        <begin position="398"/>
        <end position="420"/>
    </location>
</feature>
<evidence type="ECO:0008006" key="3">
    <source>
        <dbReference type="Google" id="ProtNLM"/>
    </source>
</evidence>